<dbReference type="KEGG" id="msea:METESE_07660"/>
<feature type="transmembrane region" description="Helical" evidence="1">
    <location>
        <begin position="130"/>
        <end position="147"/>
    </location>
</feature>
<gene>
    <name evidence="2" type="ORF">METESE_07660</name>
</gene>
<name>A0AA48H4G6_9BACT</name>
<feature type="transmembrane region" description="Helical" evidence="1">
    <location>
        <begin position="109"/>
        <end position="125"/>
    </location>
</feature>
<dbReference type="EMBL" id="AP027081">
    <property type="protein sequence ID" value="BDU75808.1"/>
    <property type="molecule type" value="Genomic_DNA"/>
</dbReference>
<keyword evidence="3" id="KW-1185">Reference proteome</keyword>
<feature type="transmembrane region" description="Helical" evidence="1">
    <location>
        <begin position="56"/>
        <end position="76"/>
    </location>
</feature>
<accession>A0AA48H4G6</accession>
<dbReference type="AlphaFoldDB" id="A0AA48H4G6"/>
<evidence type="ECO:0000313" key="2">
    <source>
        <dbReference type="EMBL" id="BDU75808.1"/>
    </source>
</evidence>
<dbReference type="RefSeq" id="WP_316411115.1">
    <property type="nucleotide sequence ID" value="NZ_AP027081.1"/>
</dbReference>
<sequence>MRPGAPPPRVDLPQRLIDALFRRVARDLTLAMALLELAIVLGRLPGFQAGTTPPVLLVGPFLAFLVCLSGASLLAFGRPDRRMADAVICAGNASLSLVFGTMSLWYADPIRLFVFAILLLMAGVFQRSRTLYAVNLAVTVAALAFGLRGAPMPRSSAGIAYAVFFAAAAAGLIAHLLLTALVKRLHRALVRARSARQEVAVLQGLIPICAHCKKIRNDGGFWEQVESYIASRTAASFSHGVCPECLERHYPKPRR</sequence>
<keyword evidence="1" id="KW-1133">Transmembrane helix</keyword>
<evidence type="ECO:0000313" key="3">
    <source>
        <dbReference type="Proteomes" id="UP001228113"/>
    </source>
</evidence>
<organism evidence="2 3">
    <name type="scientific">Mesoterricola sediminis</name>
    <dbReference type="NCBI Taxonomy" id="2927980"/>
    <lineage>
        <taxon>Bacteria</taxon>
        <taxon>Pseudomonadati</taxon>
        <taxon>Acidobacteriota</taxon>
        <taxon>Holophagae</taxon>
        <taxon>Holophagales</taxon>
        <taxon>Holophagaceae</taxon>
        <taxon>Mesoterricola</taxon>
    </lineage>
</organism>
<protein>
    <submittedName>
        <fullName evidence="2">Uncharacterized protein</fullName>
    </submittedName>
</protein>
<keyword evidence="1" id="KW-0472">Membrane</keyword>
<evidence type="ECO:0000256" key="1">
    <source>
        <dbReference type="SAM" id="Phobius"/>
    </source>
</evidence>
<keyword evidence="1" id="KW-0812">Transmembrane</keyword>
<proteinExistence type="predicted"/>
<feature type="transmembrane region" description="Helical" evidence="1">
    <location>
        <begin position="24"/>
        <end position="44"/>
    </location>
</feature>
<dbReference type="Proteomes" id="UP001228113">
    <property type="component" value="Chromosome"/>
</dbReference>
<feature type="transmembrane region" description="Helical" evidence="1">
    <location>
        <begin position="159"/>
        <end position="182"/>
    </location>
</feature>
<reference evidence="2" key="1">
    <citation type="journal article" date="2023" name="Int. J. Syst. Evol. Microbiol.">
        <title>Mesoterricola silvestris gen. nov., sp. nov., Mesoterricola sediminis sp. nov., Geothrix oryzae sp. nov., Geothrix edaphica sp. nov., Geothrix rubra sp. nov., and Geothrix limicola sp. nov., six novel members of Acidobacteriota isolated from soils.</title>
        <authorList>
            <person name="Itoh H."/>
            <person name="Sugisawa Y."/>
            <person name="Mise K."/>
            <person name="Xu Z."/>
            <person name="Kuniyasu M."/>
            <person name="Ushijima N."/>
            <person name="Kawano K."/>
            <person name="Kobayashi E."/>
            <person name="Shiratori Y."/>
            <person name="Masuda Y."/>
            <person name="Senoo K."/>
        </authorList>
    </citation>
    <scope>NUCLEOTIDE SEQUENCE</scope>
    <source>
        <strain evidence="2">W786</strain>
    </source>
</reference>